<keyword evidence="2" id="KW-1185">Reference proteome</keyword>
<sequence length="52" mass="6154">MVLFTDFLSKDNTFYSFVANYLPKKMVPISFFPPLSLIFVAREKFTAKKMKR</sequence>
<dbReference type="KEGG" id="pmuc:ING2E5A_1465"/>
<protein>
    <submittedName>
        <fullName evidence="1">Uncharacterized protein</fullName>
    </submittedName>
</protein>
<proteinExistence type="predicted"/>
<accession>A0A1G4G736</accession>
<gene>
    <name evidence="1" type="ORF">ING2E5A_1465</name>
</gene>
<dbReference type="Proteomes" id="UP000178485">
    <property type="component" value="Chromosome i"/>
</dbReference>
<reference evidence="1 2" key="1">
    <citation type="submission" date="2016-08" db="EMBL/GenBank/DDBJ databases">
        <authorList>
            <person name="Seilhamer J.J."/>
        </authorList>
    </citation>
    <scope>NUCLEOTIDE SEQUENCE [LARGE SCALE GENOMIC DNA]</scope>
    <source>
        <strain evidence="1">ING2-E5A</strain>
    </source>
</reference>
<organism evidence="1 2">
    <name type="scientific">Petrimonas mucosa</name>
    <dbReference type="NCBI Taxonomy" id="1642646"/>
    <lineage>
        <taxon>Bacteria</taxon>
        <taxon>Pseudomonadati</taxon>
        <taxon>Bacteroidota</taxon>
        <taxon>Bacteroidia</taxon>
        <taxon>Bacteroidales</taxon>
        <taxon>Dysgonomonadaceae</taxon>
        <taxon>Petrimonas</taxon>
    </lineage>
</organism>
<evidence type="ECO:0000313" key="2">
    <source>
        <dbReference type="Proteomes" id="UP000178485"/>
    </source>
</evidence>
<dbReference type="EMBL" id="LT608328">
    <property type="protein sequence ID" value="SCM57694.1"/>
    <property type="molecule type" value="Genomic_DNA"/>
</dbReference>
<dbReference type="STRING" id="1642646.ING2E5A_1465"/>
<evidence type="ECO:0000313" key="1">
    <source>
        <dbReference type="EMBL" id="SCM57694.1"/>
    </source>
</evidence>
<name>A0A1G4G736_9BACT</name>
<dbReference type="AlphaFoldDB" id="A0A1G4G736"/>